<dbReference type="OrthoDB" id="659384at2759"/>
<comment type="caution">
    <text evidence="3">The sequence shown here is derived from an EMBL/GenBank/DDBJ whole genome shotgun (WGS) entry which is preliminary data.</text>
</comment>
<organism evidence="3 4">
    <name type="scientific">Rhynchospora breviuscula</name>
    <dbReference type="NCBI Taxonomy" id="2022672"/>
    <lineage>
        <taxon>Eukaryota</taxon>
        <taxon>Viridiplantae</taxon>
        <taxon>Streptophyta</taxon>
        <taxon>Embryophyta</taxon>
        <taxon>Tracheophyta</taxon>
        <taxon>Spermatophyta</taxon>
        <taxon>Magnoliopsida</taxon>
        <taxon>Liliopsida</taxon>
        <taxon>Poales</taxon>
        <taxon>Cyperaceae</taxon>
        <taxon>Cyperoideae</taxon>
        <taxon>Rhynchosporeae</taxon>
        <taxon>Rhynchospora</taxon>
    </lineage>
</organism>
<dbReference type="AlphaFoldDB" id="A0A9Q0CBK9"/>
<dbReference type="InterPro" id="IPR019557">
    <property type="entry name" value="AminoTfrase-like_pln_mobile"/>
</dbReference>
<feature type="region of interest" description="Disordered" evidence="1">
    <location>
        <begin position="701"/>
        <end position="733"/>
    </location>
</feature>
<feature type="compositionally biased region" description="Polar residues" evidence="1">
    <location>
        <begin position="1"/>
        <end position="11"/>
    </location>
</feature>
<evidence type="ECO:0000313" key="4">
    <source>
        <dbReference type="Proteomes" id="UP001151287"/>
    </source>
</evidence>
<reference evidence="3" key="1">
    <citation type="journal article" date="2022" name="Cell">
        <title>Repeat-based holocentromeres influence genome architecture and karyotype evolution.</title>
        <authorList>
            <person name="Hofstatter P.G."/>
            <person name="Thangavel G."/>
            <person name="Lux T."/>
            <person name="Neumann P."/>
            <person name="Vondrak T."/>
            <person name="Novak P."/>
            <person name="Zhang M."/>
            <person name="Costa L."/>
            <person name="Castellani M."/>
            <person name="Scott A."/>
            <person name="Toegelov H."/>
            <person name="Fuchs J."/>
            <person name="Mata-Sucre Y."/>
            <person name="Dias Y."/>
            <person name="Vanzela A.L.L."/>
            <person name="Huettel B."/>
            <person name="Almeida C.C.S."/>
            <person name="Simkova H."/>
            <person name="Souza G."/>
            <person name="Pedrosa-Harand A."/>
            <person name="Macas J."/>
            <person name="Mayer K.F.X."/>
            <person name="Houben A."/>
            <person name="Marques A."/>
        </authorList>
    </citation>
    <scope>NUCLEOTIDE SEQUENCE</scope>
    <source>
        <strain evidence="3">RhyBre1mFocal</strain>
    </source>
</reference>
<name>A0A9Q0CBK9_9POAL</name>
<dbReference type="EMBL" id="JAMQYH010000004">
    <property type="protein sequence ID" value="KAJ1690878.1"/>
    <property type="molecule type" value="Genomic_DNA"/>
</dbReference>
<dbReference type="InterPro" id="IPR044824">
    <property type="entry name" value="MAIN-like"/>
</dbReference>
<evidence type="ECO:0000256" key="1">
    <source>
        <dbReference type="SAM" id="MobiDB-lite"/>
    </source>
</evidence>
<evidence type="ECO:0000259" key="2">
    <source>
        <dbReference type="Pfam" id="PF10536"/>
    </source>
</evidence>
<dbReference type="GO" id="GO:0010073">
    <property type="term" value="P:meristem maintenance"/>
    <property type="evidence" value="ECO:0007669"/>
    <property type="project" value="InterPro"/>
</dbReference>
<feature type="domain" description="Aminotransferase-like plant mobile" evidence="2">
    <location>
        <begin position="156"/>
        <end position="528"/>
    </location>
</feature>
<dbReference type="Proteomes" id="UP001151287">
    <property type="component" value="Unassembled WGS sequence"/>
</dbReference>
<accession>A0A9Q0CBK9</accession>
<gene>
    <name evidence="3" type="ORF">LUZ63_015033</name>
</gene>
<sequence length="733" mass="83319">MADDTSAGSTPPLSPERRRSALHALELEPESLADQALKNTRKRSKHSPQLSPSTREALASLSALKRGKPSSASNKEGIMAPRKCGGRGRGRAHVEGRDDSGGVQYGGTLLTRNDTHASRNAYEAPTNVLTTKAGRLTFTMHKDIVPILERFHLDKIAQLGTIKIDRDLISALVERWRSETHTFHLPVGEMTVTLEDVSCLWGLPIDGKVVCGDSDENWADYIEFAFGRIGWEAFRRPPGTYHLNIKWLREPWVADPNNWDIKQKASLPDNSPPEVTERYARAFMMDLFGSVMFPDHSGYLPTMYVQFVMDVKKPNKYSWASAVLAHLYRQLCHACVTGAKEITGPLVLLQMWAWTHFPIGRPKPQFPSEGLAGRPFGIIWAKYHKWEQKSKHGVSSYRDNFNDLVHSDVNWNPYANILKQLPPICRKKSEKEMWFYKGPLVHFWAVEYYTPERVMRQFGKQQLVPPPISELNSHDHLHDTCHEPLSSVEWEVVHAKYLFYWDERADHIVPHENPYDLNAHQTYITWFHREGMPSVWYRTDIAKRLYNPPTPPVNTDLLTMGYKMRGENVQATVIRNLLLAKEAVGGLLEPTHRVRRLSKKILRVCRGNLEDVSRGAVMDNFLSLHGIVEEHLADSSSEEEGESSQQVPDYSWLDTLLGGNYSSQLVEPIYYPRELSQQASLVQGGSSLALAQASNKPQIAANELPLRKRRAARARTVSSLDKSARLNQRHHQK</sequence>
<evidence type="ECO:0000313" key="3">
    <source>
        <dbReference type="EMBL" id="KAJ1690878.1"/>
    </source>
</evidence>
<feature type="region of interest" description="Disordered" evidence="1">
    <location>
        <begin position="1"/>
        <end position="106"/>
    </location>
</feature>
<protein>
    <recommendedName>
        <fullName evidence="2">Aminotransferase-like plant mobile domain-containing protein</fullName>
    </recommendedName>
</protein>
<keyword evidence="4" id="KW-1185">Reference proteome</keyword>
<dbReference type="PANTHER" id="PTHR46033">
    <property type="entry name" value="PROTEIN MAIN-LIKE 2"/>
    <property type="match status" value="1"/>
</dbReference>
<dbReference type="Pfam" id="PF10536">
    <property type="entry name" value="PMD"/>
    <property type="match status" value="1"/>
</dbReference>
<proteinExistence type="predicted"/>
<dbReference type="PANTHER" id="PTHR46033:SF71">
    <property type="entry name" value="OS11G0534500 PROTEIN"/>
    <property type="match status" value="1"/>
</dbReference>